<reference evidence="1" key="1">
    <citation type="submission" date="2019-04" db="EMBL/GenBank/DDBJ databases">
        <title>Microbes associate with the intestines of laboratory mice.</title>
        <authorList>
            <person name="Navarre W."/>
            <person name="Wong E."/>
            <person name="Huang K."/>
            <person name="Tropini C."/>
            <person name="Ng K."/>
            <person name="Yu B."/>
        </authorList>
    </citation>
    <scope>NUCLEOTIDE SEQUENCE</scope>
    <source>
        <strain evidence="1">NM01_1-7b</strain>
    </source>
</reference>
<sequence>MSLQLIFGGSGSGKSDYVYRRLLEQSKIEKDKTFFVLVPEQFTMQTQRELVRRQENHSIMNVDVVSFPRLAYRVFDELGMGKLSILEETGKNLLLRRVAEEQQENLKLLKASMKKTGYISEVKSVISELTQYRILPGQLDAFIQDEEQSPLFRHKIQDIQTMYQGFLDYLEGKYITAEDLLEVLAQTADRSQILKGSVIVLDGFTGFTPVQYYLLETLLRLTDEIVVTVTLDERENPYQCQGIQELFYMSKKTIGTLLSLAERNHIEVKEPYWVRHTKNSRFAASPALLWLERNLFRFRPKPYLVSPAAQHREAEKVSLSAETAGNHQDIRFFSLLNPRQELHFIGREIKRLVREEHYRYKDIAIVCGDVELYGNYANEIFDAYQIPLFLDARKNIVFHPMTEFIRQSLLLLEQDFSYETVLGYLRCGLSGWDREQVDLLENYLLAEGIRGFKKWQEPWVRRGCVQSQEELDRINELREQFAEQFAPLRESFQKEKGSYHTVLEESRAFYLLMYQLNVEGQLKEYEEQFSQEGENALAKEYAQIYKIVMDLLDKMVELLGEERMGVREYREILEAGLEAAAVGIIPPGYDRVVFGDIERTRLSDVKVLFFVGVNDGLIPKASQHGGIISQSDREWFASHGMELAPTDRERSFIQKFYLYLNLTKPSEKLYITWFRVSQDGKEARKSYLISAMFKMFPDILPVRVEEALGMEQIVTPKSSLKFLVEGLKAAQKGMMYPEWKGLCRWYLSEELWKEKASRFLEAAFYQYHAAPVGAKVVRALYGKVLENSVTRLEQFSACAFGHFLQYGLKLEERSLGEFAPVDMGNMFHEALERYSNHMEEEGYHWFDVPEEVKERLIQQAVEETLGSGLGSMLFQEARTAYLLERMKRILRRTIEAITEQIQTSHFTPEGYEISFSFVENLEAVNFVLSEEERMRLRGRIDRIDARKEGNQVYVKVIDYKSGNREFQLLSLYHGLQLQLVVYLNSAMELMKRKYPDKEVLPGGMYYYHLDDPVVEGNSASTDAEIQEKILEELKLKGIAGEGEDSSVSKKSKKAGTEEFQILSRYVSHKIRDIGRKIFDGEIGAEPYQLGDNTGCDYCPYHGVCGFDPSSPGWNYRKLENIRDEAEILEKMRKEL</sequence>
<keyword evidence="1" id="KW-0067">ATP-binding</keyword>
<dbReference type="EMBL" id="SRYA01000002">
    <property type="protein sequence ID" value="TGY98115.1"/>
    <property type="molecule type" value="Genomic_DNA"/>
</dbReference>
<evidence type="ECO:0000313" key="2">
    <source>
        <dbReference type="Proteomes" id="UP000304953"/>
    </source>
</evidence>
<gene>
    <name evidence="1" type="ORF">E5329_01540</name>
</gene>
<organism evidence="1 2">
    <name type="scientific">Petralouisia muris</name>
    <dbReference type="NCBI Taxonomy" id="3032872"/>
    <lineage>
        <taxon>Bacteria</taxon>
        <taxon>Bacillati</taxon>
        <taxon>Bacillota</taxon>
        <taxon>Clostridia</taxon>
        <taxon>Lachnospirales</taxon>
        <taxon>Lachnospiraceae</taxon>
        <taxon>Petralouisia</taxon>
    </lineage>
</organism>
<keyword evidence="1" id="KW-0378">Hydrolase</keyword>
<dbReference type="Proteomes" id="UP000304953">
    <property type="component" value="Unassembled WGS sequence"/>
</dbReference>
<keyword evidence="1" id="KW-0547">Nucleotide-binding</keyword>
<evidence type="ECO:0000313" key="1">
    <source>
        <dbReference type="EMBL" id="TGY98115.1"/>
    </source>
</evidence>
<keyword evidence="1" id="KW-0347">Helicase</keyword>
<accession>A0AC61S1J7</accession>
<comment type="caution">
    <text evidence="1">The sequence shown here is derived from an EMBL/GenBank/DDBJ whole genome shotgun (WGS) entry which is preliminary data.</text>
</comment>
<proteinExistence type="predicted"/>
<name>A0AC61S1J7_9FIRM</name>
<protein>
    <submittedName>
        <fullName evidence="1">Helicase-exonuclease AddAB subunit AddB</fullName>
    </submittedName>
</protein>
<keyword evidence="2" id="KW-1185">Reference proteome</keyword>